<sequence length="108" mass="11878">MEHAASREHVSSLPQESDQQLEEQIAEALACPCVGDLRSGPCGKSFEASFSCFLRHHTKNKEGSLDGDCMKKFQELQQCMTTHPEAFAEFASFQKGGAAERLADSVQQ</sequence>
<dbReference type="Proteomes" id="UP001497392">
    <property type="component" value="Unassembled WGS sequence"/>
</dbReference>
<keyword evidence="11" id="KW-1185">Reference proteome</keyword>
<evidence type="ECO:0000256" key="8">
    <source>
        <dbReference type="ARBA" id="ARBA00023284"/>
    </source>
</evidence>
<evidence type="ECO:0000256" key="5">
    <source>
        <dbReference type="ARBA" id="ARBA00023010"/>
    </source>
</evidence>
<evidence type="ECO:0000256" key="7">
    <source>
        <dbReference type="ARBA" id="ARBA00023157"/>
    </source>
</evidence>
<dbReference type="PANTHER" id="PTHR21622:SF0">
    <property type="entry name" value="COILED-COIL-HELIX-COILED-COIL-HELIX DOMAIN CONTAINING 4"/>
    <property type="match status" value="1"/>
</dbReference>
<evidence type="ECO:0000256" key="3">
    <source>
        <dbReference type="ARBA" id="ARBA00022927"/>
    </source>
</evidence>
<evidence type="ECO:0000313" key="10">
    <source>
        <dbReference type="EMBL" id="CAL5224928.1"/>
    </source>
</evidence>
<keyword evidence="2" id="KW-0813">Transport</keyword>
<evidence type="ECO:0000256" key="1">
    <source>
        <dbReference type="ARBA" id="ARBA00004173"/>
    </source>
</evidence>
<gene>
    <name evidence="10" type="primary">g7697</name>
    <name evidence="10" type="ORF">VP750_LOCUS6587</name>
</gene>
<accession>A0ABP1FYL5</accession>
<feature type="region of interest" description="Disordered" evidence="9">
    <location>
        <begin position="1"/>
        <end position="21"/>
    </location>
</feature>
<evidence type="ECO:0000313" key="11">
    <source>
        <dbReference type="Proteomes" id="UP001497392"/>
    </source>
</evidence>
<reference evidence="10 11" key="1">
    <citation type="submission" date="2024-06" db="EMBL/GenBank/DDBJ databases">
        <authorList>
            <person name="Kraege A."/>
            <person name="Thomma B."/>
        </authorList>
    </citation>
    <scope>NUCLEOTIDE SEQUENCE [LARGE SCALE GENOMIC DNA]</scope>
</reference>
<evidence type="ECO:0000256" key="9">
    <source>
        <dbReference type="SAM" id="MobiDB-lite"/>
    </source>
</evidence>
<protein>
    <submittedName>
        <fullName evidence="10">G7697 protein</fullName>
    </submittedName>
</protein>
<keyword evidence="5" id="KW-0811">Translocation</keyword>
<dbReference type="Gene3D" id="1.10.287.2900">
    <property type="match status" value="1"/>
</dbReference>
<dbReference type="EMBL" id="CAXHTA020000011">
    <property type="protein sequence ID" value="CAL5224928.1"/>
    <property type="molecule type" value="Genomic_DNA"/>
</dbReference>
<keyword evidence="7" id="KW-1015">Disulfide bond</keyword>
<evidence type="ECO:0000256" key="6">
    <source>
        <dbReference type="ARBA" id="ARBA00023128"/>
    </source>
</evidence>
<keyword evidence="3" id="KW-0653">Protein transport</keyword>
<organism evidence="10 11">
    <name type="scientific">Coccomyxa viridis</name>
    <dbReference type="NCBI Taxonomy" id="1274662"/>
    <lineage>
        <taxon>Eukaryota</taxon>
        <taxon>Viridiplantae</taxon>
        <taxon>Chlorophyta</taxon>
        <taxon>core chlorophytes</taxon>
        <taxon>Trebouxiophyceae</taxon>
        <taxon>Trebouxiophyceae incertae sedis</taxon>
        <taxon>Coccomyxaceae</taxon>
        <taxon>Coccomyxa</taxon>
    </lineage>
</organism>
<evidence type="ECO:0000256" key="2">
    <source>
        <dbReference type="ARBA" id="ARBA00022448"/>
    </source>
</evidence>
<feature type="compositionally biased region" description="Basic and acidic residues" evidence="9">
    <location>
        <begin position="1"/>
        <end position="10"/>
    </location>
</feature>
<comment type="subcellular location">
    <subcellularLocation>
        <location evidence="1">Mitochondrion</location>
    </subcellularLocation>
</comment>
<keyword evidence="8" id="KW-0676">Redox-active center</keyword>
<evidence type="ECO:0000256" key="4">
    <source>
        <dbReference type="ARBA" id="ARBA00023002"/>
    </source>
</evidence>
<keyword evidence="4" id="KW-0560">Oxidoreductase</keyword>
<name>A0ABP1FYL5_9CHLO</name>
<dbReference type="InterPro" id="IPR039289">
    <property type="entry name" value="CHCHD4"/>
</dbReference>
<proteinExistence type="predicted"/>
<comment type="caution">
    <text evidence="10">The sequence shown here is derived from an EMBL/GenBank/DDBJ whole genome shotgun (WGS) entry which is preliminary data.</text>
</comment>
<dbReference type="PANTHER" id="PTHR21622">
    <property type="entry name" value="COILED-COIL-HELIX-COILED-COIL-HELIX DOMAIN CONTAINING 4"/>
    <property type="match status" value="1"/>
</dbReference>
<keyword evidence="6" id="KW-0496">Mitochondrion</keyword>